<dbReference type="eggNOG" id="COG0758">
    <property type="taxonomic scope" value="Bacteria"/>
</dbReference>
<accession>A8GN13</accession>
<name>A8GN13_RICAH</name>
<proteinExistence type="predicted"/>
<dbReference type="STRING" id="293614.A1C_02445"/>
<evidence type="ECO:0000313" key="2">
    <source>
        <dbReference type="Proteomes" id="UP000006830"/>
    </source>
</evidence>
<gene>
    <name evidence="1" type="ordered locus">A1C_02445</name>
</gene>
<dbReference type="HOGENOM" id="CLU_2864958_0_0_5"/>
<dbReference type="KEGG" id="rak:A1C_02445"/>
<organism evidence="1 2">
    <name type="scientific">Rickettsia akari (strain Hartford)</name>
    <dbReference type="NCBI Taxonomy" id="293614"/>
    <lineage>
        <taxon>Bacteria</taxon>
        <taxon>Pseudomonadati</taxon>
        <taxon>Pseudomonadota</taxon>
        <taxon>Alphaproteobacteria</taxon>
        <taxon>Rickettsiales</taxon>
        <taxon>Rickettsiaceae</taxon>
        <taxon>Rickettsieae</taxon>
        <taxon>Rickettsia</taxon>
        <taxon>spotted fever group</taxon>
    </lineage>
</organism>
<sequence>MIREGAYLVESVDDIVANLPQYEKFMKKDYGLFKDFVELGTVNTRYVKGAYCYIGITISSTDRF</sequence>
<dbReference type="AlphaFoldDB" id="A8GN13"/>
<dbReference type="EMBL" id="CP000847">
    <property type="protein sequence ID" value="ABV74788.1"/>
    <property type="molecule type" value="Genomic_DNA"/>
</dbReference>
<protein>
    <submittedName>
        <fullName evidence="1">Uncharacterized protein</fullName>
    </submittedName>
</protein>
<evidence type="ECO:0000313" key="1">
    <source>
        <dbReference type="EMBL" id="ABV74788.1"/>
    </source>
</evidence>
<dbReference type="Proteomes" id="UP000006830">
    <property type="component" value="Chromosome"/>
</dbReference>
<reference evidence="1" key="1">
    <citation type="submission" date="2007-09" db="EMBL/GenBank/DDBJ databases">
        <title>Complete Genome Sequence of Rickettsia akari.</title>
        <authorList>
            <person name="Madan A."/>
            <person name="Fahey J."/>
            <person name="Helton E."/>
            <person name="Ketteman M."/>
            <person name="Madan A."/>
            <person name="Rodrigues S."/>
            <person name="Sanchez A."/>
            <person name="Whiting M."/>
            <person name="Dasch G."/>
            <person name="Eremeeva M."/>
        </authorList>
    </citation>
    <scope>NUCLEOTIDE SEQUENCE</scope>
    <source>
        <strain evidence="1">Hartford</strain>
    </source>
</reference>
<keyword evidence="2" id="KW-1185">Reference proteome</keyword>